<sequence>MSVVDLLDSFHGRPRTGRRWSPGKAMEGDGLAGPVRGEVRRGGDGRFAFPPQNETAPDFGPTVTVAGVEAEPGRSVAEELQGTRLVARSARAPAPLIDRLEPFDAGGAFARHDVLDLLGEGGTARPSVAGGWIAA</sequence>
<dbReference type="EMBL" id="LVLJ01004132">
    <property type="protein sequence ID" value="OAE18100.1"/>
    <property type="molecule type" value="Genomic_DNA"/>
</dbReference>
<comment type="caution">
    <text evidence="2">The sequence shown here is derived from an EMBL/GenBank/DDBJ whole genome shotgun (WGS) entry which is preliminary data.</text>
</comment>
<evidence type="ECO:0000313" key="3">
    <source>
        <dbReference type="Proteomes" id="UP000077202"/>
    </source>
</evidence>
<keyword evidence="3" id="KW-1185">Reference proteome</keyword>
<name>A0A176VB29_MARPO</name>
<organism evidence="2 3">
    <name type="scientific">Marchantia polymorpha subsp. ruderalis</name>
    <dbReference type="NCBI Taxonomy" id="1480154"/>
    <lineage>
        <taxon>Eukaryota</taxon>
        <taxon>Viridiplantae</taxon>
        <taxon>Streptophyta</taxon>
        <taxon>Embryophyta</taxon>
        <taxon>Marchantiophyta</taxon>
        <taxon>Marchantiopsida</taxon>
        <taxon>Marchantiidae</taxon>
        <taxon>Marchantiales</taxon>
        <taxon>Marchantiaceae</taxon>
        <taxon>Marchantia</taxon>
    </lineage>
</organism>
<dbReference type="Proteomes" id="UP000077202">
    <property type="component" value="Unassembled WGS sequence"/>
</dbReference>
<feature type="region of interest" description="Disordered" evidence="1">
    <location>
        <begin position="1"/>
        <end position="60"/>
    </location>
</feature>
<proteinExistence type="predicted"/>
<evidence type="ECO:0000313" key="2">
    <source>
        <dbReference type="EMBL" id="OAE18100.1"/>
    </source>
</evidence>
<gene>
    <name evidence="2" type="ORF">AXG93_2899s1290</name>
</gene>
<dbReference type="AlphaFoldDB" id="A0A176VB29"/>
<accession>A0A176VB29</accession>
<evidence type="ECO:0000256" key="1">
    <source>
        <dbReference type="SAM" id="MobiDB-lite"/>
    </source>
</evidence>
<protein>
    <submittedName>
        <fullName evidence="2">Uncharacterized protein</fullName>
    </submittedName>
</protein>
<reference evidence="2" key="1">
    <citation type="submission" date="2016-03" db="EMBL/GenBank/DDBJ databases">
        <title>Mechanisms controlling the formation of the plant cell surface in tip-growing cells are functionally conserved among land plants.</title>
        <authorList>
            <person name="Honkanen S."/>
            <person name="Jones V.A."/>
            <person name="Morieri G."/>
            <person name="Champion C."/>
            <person name="Hetherington A.J."/>
            <person name="Kelly S."/>
            <person name="Saint-Marcoux D."/>
            <person name="Proust H."/>
            <person name="Prescott H."/>
            <person name="Dolan L."/>
        </authorList>
    </citation>
    <scope>NUCLEOTIDE SEQUENCE [LARGE SCALE GENOMIC DNA]</scope>
    <source>
        <tissue evidence="2">Whole gametophyte</tissue>
    </source>
</reference>